<dbReference type="RefSeq" id="XP_015187537.1">
    <property type="nucleotide sequence ID" value="XM_015332051.1"/>
</dbReference>
<keyword evidence="2" id="KW-0677">Repeat</keyword>
<dbReference type="Pfam" id="PF00096">
    <property type="entry name" value="zf-C2H2"/>
    <property type="match status" value="5"/>
</dbReference>
<gene>
    <name evidence="8" type="primary">LOC107072270</name>
</gene>
<evidence type="ECO:0000256" key="3">
    <source>
        <dbReference type="ARBA" id="ARBA00022771"/>
    </source>
</evidence>
<protein>
    <submittedName>
        <fullName evidence="8">Uncharacterized protein LOC107072270</fullName>
    </submittedName>
</protein>
<feature type="domain" description="C2H2-type" evidence="6">
    <location>
        <begin position="190"/>
        <end position="217"/>
    </location>
</feature>
<dbReference type="PANTHER" id="PTHR14196:SF12">
    <property type="entry name" value="ZINC FINGER PROTEIN 208-LIKE"/>
    <property type="match status" value="1"/>
</dbReference>
<feature type="domain" description="C2H2-type" evidence="6">
    <location>
        <begin position="162"/>
        <end position="189"/>
    </location>
</feature>
<evidence type="ECO:0000256" key="2">
    <source>
        <dbReference type="ARBA" id="ARBA00022737"/>
    </source>
</evidence>
<feature type="domain" description="C2H2-type" evidence="6">
    <location>
        <begin position="305"/>
        <end position="328"/>
    </location>
</feature>
<organism evidence="7 8">
    <name type="scientific">Polistes dominula</name>
    <name type="common">European paper wasp</name>
    <name type="synonym">Vespa dominula</name>
    <dbReference type="NCBI Taxonomy" id="743375"/>
    <lineage>
        <taxon>Eukaryota</taxon>
        <taxon>Metazoa</taxon>
        <taxon>Ecdysozoa</taxon>
        <taxon>Arthropoda</taxon>
        <taxon>Hexapoda</taxon>
        <taxon>Insecta</taxon>
        <taxon>Pterygota</taxon>
        <taxon>Neoptera</taxon>
        <taxon>Endopterygota</taxon>
        <taxon>Hymenoptera</taxon>
        <taxon>Apocrita</taxon>
        <taxon>Aculeata</taxon>
        <taxon>Vespoidea</taxon>
        <taxon>Vespidae</taxon>
        <taxon>Polistinae</taxon>
        <taxon>Polistini</taxon>
        <taxon>Polistes</taxon>
    </lineage>
</organism>
<dbReference type="SMART" id="SM00355">
    <property type="entry name" value="ZnF_C2H2"/>
    <property type="match status" value="6"/>
</dbReference>
<dbReference type="PANTHER" id="PTHR14196">
    <property type="entry name" value="ODD-SKIPPED - RELATED"/>
    <property type="match status" value="1"/>
</dbReference>
<dbReference type="InterPro" id="IPR013087">
    <property type="entry name" value="Znf_C2H2_type"/>
</dbReference>
<dbReference type="Gene3D" id="3.30.160.60">
    <property type="entry name" value="Classic Zinc Finger"/>
    <property type="match status" value="5"/>
</dbReference>
<proteinExistence type="predicted"/>
<dbReference type="InterPro" id="IPR050717">
    <property type="entry name" value="C2H2-ZF_Transcription_Reg"/>
</dbReference>
<evidence type="ECO:0000256" key="5">
    <source>
        <dbReference type="PROSITE-ProRule" id="PRU00042"/>
    </source>
</evidence>
<keyword evidence="3 5" id="KW-0863">Zinc-finger</keyword>
<evidence type="ECO:0000313" key="7">
    <source>
        <dbReference type="Proteomes" id="UP000694924"/>
    </source>
</evidence>
<evidence type="ECO:0000256" key="4">
    <source>
        <dbReference type="ARBA" id="ARBA00022833"/>
    </source>
</evidence>
<evidence type="ECO:0000256" key="1">
    <source>
        <dbReference type="ARBA" id="ARBA00022723"/>
    </source>
</evidence>
<dbReference type="SUPFAM" id="SSF57667">
    <property type="entry name" value="beta-beta-alpha zinc fingers"/>
    <property type="match status" value="3"/>
</dbReference>
<feature type="domain" description="C2H2-type" evidence="6">
    <location>
        <begin position="218"/>
        <end position="245"/>
    </location>
</feature>
<accession>A0ABM1J4Z9</accession>
<evidence type="ECO:0000259" key="6">
    <source>
        <dbReference type="PROSITE" id="PS50157"/>
    </source>
</evidence>
<name>A0ABM1J4Z9_POLDO</name>
<evidence type="ECO:0000313" key="8">
    <source>
        <dbReference type="RefSeq" id="XP_015187537.1"/>
    </source>
</evidence>
<dbReference type="PROSITE" id="PS00028">
    <property type="entry name" value="ZINC_FINGER_C2H2_1"/>
    <property type="match status" value="6"/>
</dbReference>
<keyword evidence="1" id="KW-0479">Metal-binding</keyword>
<dbReference type="Proteomes" id="UP000694924">
    <property type="component" value="Unplaced"/>
</dbReference>
<sequence>MSDNNLLQTYNCDTQYDENEVQFSRTVPDEVISVYEVFVKEEPKDDVLTESVQIISSAPSSNDHQLIQGDLHNSMNLDTITDTDIIKVESTVSKLLGKDALNYKILEQCNPTNDNNVVVYSHPPLNDGPSSSTTRLIDKDDIRSRLHFVKRLKRDGKTIKIWECGICSKEFRHQYTLMRHLPTHTDERNFKCEICGKAFRQLSTLSQHKAIHSDARPYICEFCKKTFNRVSTLISHRKTHSEHKPHKCHICGKGFHQKGNLRNHVFTHTNERPYKCDICGKGFNQMSNLVCHKVKAHAHAEKMQYTCTICDKEFPRRFSLRSHEEYKHGIKYRQPVGPPAGPNNQNIIKNKNVRIVQLPGEEGNKMPEVRNKTLNVSSTNSEDTKTTERMNSIGTRNLDNIKSIQIRVPIVNSVIPKIESDGKSRFAIDSGSESHQGMSTTTSLDGQFIYSDHIGSELHRSFDPSTISTTDEYNELLDLAVQGGIQFIRATEDGGYELMTSNEARDLMVQNSHEMTMFNNDESDSINTANLHNNNDMIINDANNQITALNSNSSRKQMPPMDSIEMLEDKEVNILESRCLDERFMNDHNFLPQPKIDDFILCSKSLGIEHNSINITEHDDEGLDVMSNHHDFMNILNHKNDISGFSRETSTSFLYKNHSSTSMINNTLPLFKSNQSISEDMIIINNTIHDHVECDSKMKLSFDENDHNTGMIALNHPEIKILDSENQANTKVKILGPKNHGQELVGTQFQDLKMFSSYDGLLKNSKAPLSMRDNNLNNVRKKEVKILGKKFEIDLINGENEGVIKFMESRKFKLVDKNQDICNRVDNGLMSPSSVDRPITENIDQNCFPLQVNRYHQSIQCYKNYEKENIPPKYCIGMQSSQKQIRKIKESPYW</sequence>
<keyword evidence="7" id="KW-1185">Reference proteome</keyword>
<dbReference type="PROSITE" id="PS50157">
    <property type="entry name" value="ZINC_FINGER_C2H2_2"/>
    <property type="match status" value="6"/>
</dbReference>
<feature type="domain" description="C2H2-type" evidence="6">
    <location>
        <begin position="246"/>
        <end position="273"/>
    </location>
</feature>
<feature type="domain" description="C2H2-type" evidence="6">
    <location>
        <begin position="274"/>
        <end position="302"/>
    </location>
</feature>
<dbReference type="InterPro" id="IPR036236">
    <property type="entry name" value="Znf_C2H2_sf"/>
</dbReference>
<reference evidence="8" key="1">
    <citation type="submission" date="2025-08" db="UniProtKB">
        <authorList>
            <consortium name="RefSeq"/>
        </authorList>
    </citation>
    <scope>IDENTIFICATION</scope>
    <source>
        <tissue evidence="8">Whole body</tissue>
    </source>
</reference>
<dbReference type="GeneID" id="107072270"/>
<keyword evidence="4" id="KW-0862">Zinc</keyword>